<dbReference type="Proteomes" id="UP000712600">
    <property type="component" value="Unassembled WGS sequence"/>
</dbReference>
<comment type="caution">
    <text evidence="2">The sequence shown here is derived from an EMBL/GenBank/DDBJ whole genome shotgun (WGS) entry which is preliminary data.</text>
</comment>
<gene>
    <name evidence="2" type="ORF">F2Q69_00029360</name>
</gene>
<accession>A0A8S9S9J9</accession>
<evidence type="ECO:0000256" key="1">
    <source>
        <dbReference type="SAM" id="MobiDB-lite"/>
    </source>
</evidence>
<name>A0A8S9S9J9_BRACR</name>
<dbReference type="AlphaFoldDB" id="A0A8S9S9J9"/>
<feature type="compositionally biased region" description="Basic and acidic residues" evidence="1">
    <location>
        <begin position="48"/>
        <end position="63"/>
    </location>
</feature>
<proteinExistence type="predicted"/>
<evidence type="ECO:0000313" key="2">
    <source>
        <dbReference type="EMBL" id="KAF3589917.1"/>
    </source>
</evidence>
<feature type="region of interest" description="Disordered" evidence="1">
    <location>
        <begin position="48"/>
        <end position="76"/>
    </location>
</feature>
<sequence length="76" mass="9057">MSDLEISDDFGEFWRYLEQPPEMTIEHDHRSILEEEYRSMFTVEHRSTAKHAESPFGHNRPEAKSSPIYKITPDEF</sequence>
<reference evidence="2" key="1">
    <citation type="submission" date="2019-12" db="EMBL/GenBank/DDBJ databases">
        <title>Genome sequencing and annotation of Brassica cretica.</title>
        <authorList>
            <person name="Studholme D.J."/>
            <person name="Sarris P."/>
        </authorList>
    </citation>
    <scope>NUCLEOTIDE SEQUENCE</scope>
    <source>
        <strain evidence="2">PFS-109/04</strain>
        <tissue evidence="2">Leaf</tissue>
    </source>
</reference>
<dbReference type="EMBL" id="QGKX02000088">
    <property type="protein sequence ID" value="KAF3589917.1"/>
    <property type="molecule type" value="Genomic_DNA"/>
</dbReference>
<protein>
    <submittedName>
        <fullName evidence="2">Uncharacterized protein</fullName>
    </submittedName>
</protein>
<organism evidence="2 3">
    <name type="scientific">Brassica cretica</name>
    <name type="common">Mustard</name>
    <dbReference type="NCBI Taxonomy" id="69181"/>
    <lineage>
        <taxon>Eukaryota</taxon>
        <taxon>Viridiplantae</taxon>
        <taxon>Streptophyta</taxon>
        <taxon>Embryophyta</taxon>
        <taxon>Tracheophyta</taxon>
        <taxon>Spermatophyta</taxon>
        <taxon>Magnoliopsida</taxon>
        <taxon>eudicotyledons</taxon>
        <taxon>Gunneridae</taxon>
        <taxon>Pentapetalae</taxon>
        <taxon>rosids</taxon>
        <taxon>malvids</taxon>
        <taxon>Brassicales</taxon>
        <taxon>Brassicaceae</taxon>
        <taxon>Brassiceae</taxon>
        <taxon>Brassica</taxon>
    </lineage>
</organism>
<evidence type="ECO:0000313" key="3">
    <source>
        <dbReference type="Proteomes" id="UP000712600"/>
    </source>
</evidence>